<feature type="binding site" evidence="6">
    <location>
        <begin position="350"/>
        <end position="351"/>
    </location>
    <ligand>
        <name>S-adenosyl-L-methionine</name>
        <dbReference type="ChEBI" id="CHEBI:59789"/>
    </ligand>
</feature>
<feature type="binding site" evidence="6">
    <location>
        <begin position="444"/>
        <end position="445"/>
    </location>
    <ligand>
        <name>S-adenosyl-L-methionine</name>
        <dbReference type="ChEBI" id="CHEBI:59789"/>
    </ligand>
</feature>
<reference evidence="11 13" key="2">
    <citation type="submission" date="2018-11" db="EMBL/GenBank/DDBJ databases">
        <authorList>
            <consortium name="Pathogen Informatics"/>
        </authorList>
    </citation>
    <scope>NUCLEOTIDE SEQUENCE [LARGE SCALE GENOMIC DNA]</scope>
</reference>
<dbReference type="PANTHER" id="PTHR10738:SF0">
    <property type="entry name" value="PROTEIN ARGININE N-METHYLTRANSFERASE 5"/>
    <property type="match status" value="1"/>
</dbReference>
<dbReference type="PIRSF" id="PIRSF015894">
    <property type="entry name" value="Skb1_MeTrfase"/>
    <property type="match status" value="1"/>
</dbReference>
<feature type="active site" description="Proton donor/acceptor" evidence="5">
    <location>
        <position position="475"/>
    </location>
</feature>
<dbReference type="InterPro" id="IPR025799">
    <property type="entry name" value="Arg_MeTrfase"/>
</dbReference>
<keyword evidence="3 4" id="KW-0949">S-adenosyl-L-methionine</keyword>
<dbReference type="Pfam" id="PF17285">
    <property type="entry name" value="PRMT5_TIM"/>
    <property type="match status" value="1"/>
</dbReference>
<sequence>MNQDGYNSQQSDSSEIVGWVAGINEGEKDHQIASYCSVLGKLGYNFVNYPVGGMKRCSWAPNELDALDVLPPPIDLPDLQLDHSLWNLYFIGRISDWIDCDSDQQWLADLSCREIEKELSYAMYMPIRVITINIKHPDSPKLAKIINKWLWTFNITFCIWVIIPIDDTLLAKFDENDRRDVWSIWADFRTLCGNYLMSKLAVGLKMGADLANEFLEPKLVERWKAEPLVTIWIDSSVFIAGLRAGEYALPQCHHQLFLELFTALAQRPMISAGTKNDVYPAMKSRFVKTVKKIIQEKIFRSQQIAVGNDNALFEYMGHREYLDTLQVPLQPLADNLDATTYSVFEEDTIKYNKYREAIGLAISDLVELVKDSRDIIIFLLGAGRGPLMQMIIEAEDLYNAKHRCRRDSLKLQLFAIEKNSSAIVTLKYRNNVQWGERVTVLESDMRNLVDLVRLKTIPQPDLIVSELLGSLADNELSPECLDGVTDILHDTTISIPKFYQSYVAPIQSVRMHQKIMMGFGTKFYDKGFWSRGRSFPELQPDGTYELSRAGVVAFDEIYVLMGFIGYFEAQLYDGCWISTVPQTQTDFLISWFPALIPLRQFIRLEEGSEITFHMERKVDDGGVWYEWFAEYFDPNKSETLRTPVQNENGTSFYMRL</sequence>
<dbReference type="GO" id="GO:0032259">
    <property type="term" value="P:methylation"/>
    <property type="evidence" value="ECO:0007669"/>
    <property type="project" value="UniProtKB-KW"/>
</dbReference>
<dbReference type="Gene3D" id="2.70.160.11">
    <property type="entry name" value="Hnrnp arginine n-methyltransferase1"/>
    <property type="match status" value="1"/>
</dbReference>
<dbReference type="Proteomes" id="UP000038040">
    <property type="component" value="Unplaced"/>
</dbReference>
<dbReference type="AlphaFoldDB" id="A0A158Q5X2"/>
<evidence type="ECO:0000313" key="12">
    <source>
        <dbReference type="Proteomes" id="UP000038040"/>
    </source>
</evidence>
<dbReference type="InterPro" id="IPR035248">
    <property type="entry name" value="PRMT5_C"/>
</dbReference>
<feature type="site" description="Critical for specifying symmetric addition of methyl groups" evidence="7">
    <location>
        <position position="344"/>
    </location>
</feature>
<evidence type="ECO:0000313" key="11">
    <source>
        <dbReference type="EMBL" id="VDN52497.1"/>
    </source>
</evidence>
<feature type="binding site" evidence="6">
    <location>
        <position position="341"/>
    </location>
    <ligand>
        <name>S-adenosyl-L-methionine</name>
        <dbReference type="ChEBI" id="CHEBI:59789"/>
    </ligand>
</feature>
<evidence type="ECO:0000256" key="2">
    <source>
        <dbReference type="ARBA" id="ARBA00022679"/>
    </source>
</evidence>
<organism evidence="12 14">
    <name type="scientific">Dracunculus medinensis</name>
    <name type="common">Guinea worm</name>
    <dbReference type="NCBI Taxonomy" id="318479"/>
    <lineage>
        <taxon>Eukaryota</taxon>
        <taxon>Metazoa</taxon>
        <taxon>Ecdysozoa</taxon>
        <taxon>Nematoda</taxon>
        <taxon>Chromadorea</taxon>
        <taxon>Rhabditida</taxon>
        <taxon>Spirurina</taxon>
        <taxon>Dracunculoidea</taxon>
        <taxon>Dracunculidae</taxon>
        <taxon>Dracunculus</taxon>
    </lineage>
</organism>
<accession>A0A158Q5X2</accession>
<proteinExistence type="inferred from homology"/>
<evidence type="ECO:0000256" key="4">
    <source>
        <dbReference type="PIRNR" id="PIRNR015894"/>
    </source>
</evidence>
<keyword evidence="1 4" id="KW-0489">Methyltransferase</keyword>
<feature type="domain" description="PRMT5 arginine-N-methyltransferase" evidence="8">
    <location>
        <begin position="319"/>
        <end position="495"/>
    </location>
</feature>
<dbReference type="GO" id="GO:0006355">
    <property type="term" value="P:regulation of DNA-templated transcription"/>
    <property type="evidence" value="ECO:0007669"/>
    <property type="project" value="TreeGrafter"/>
</dbReference>
<dbReference type="InterPro" id="IPR035075">
    <property type="entry name" value="PRMT5"/>
</dbReference>
<dbReference type="PROSITE" id="PS51678">
    <property type="entry name" value="SAM_MT_PRMT"/>
    <property type="match status" value="1"/>
</dbReference>
<feature type="domain" description="PRMT5 oligomerisation" evidence="10">
    <location>
        <begin position="558"/>
        <end position="654"/>
    </location>
</feature>
<feature type="domain" description="PRMT5 TIM barrel" evidence="9">
    <location>
        <begin position="43"/>
        <end position="295"/>
    </location>
</feature>
<dbReference type="SUPFAM" id="SSF53335">
    <property type="entry name" value="S-adenosyl-L-methionine-dependent methyltransferases"/>
    <property type="match status" value="1"/>
</dbReference>
<dbReference type="GO" id="GO:0005829">
    <property type="term" value="C:cytosol"/>
    <property type="evidence" value="ECO:0007669"/>
    <property type="project" value="TreeGrafter"/>
</dbReference>
<comment type="similarity">
    <text evidence="4">Belongs to the class I-like SAM-binding methyltransferase superfamily.</text>
</comment>
<evidence type="ECO:0000256" key="5">
    <source>
        <dbReference type="PIRSR" id="PIRSR015894-1"/>
    </source>
</evidence>
<name>A0A158Q5X2_DRAME</name>
<evidence type="ECO:0000259" key="8">
    <source>
        <dbReference type="Pfam" id="PF05185"/>
    </source>
</evidence>
<gene>
    <name evidence="11" type="ORF">DME_LOCUS2470</name>
</gene>
<feature type="binding site" evidence="6">
    <location>
        <position position="417"/>
    </location>
    <ligand>
        <name>S-adenosyl-L-methionine</name>
        <dbReference type="ChEBI" id="CHEBI:59789"/>
    </ligand>
</feature>
<dbReference type="WBParaSite" id="DME_0000849501-mRNA-1">
    <property type="protein sequence ID" value="DME_0000849501-mRNA-1"/>
    <property type="gene ID" value="DME_0000849501"/>
</dbReference>
<dbReference type="Pfam" id="PF05185">
    <property type="entry name" value="PRMT5"/>
    <property type="match status" value="1"/>
</dbReference>
<dbReference type="Proteomes" id="UP000274756">
    <property type="component" value="Unassembled WGS sequence"/>
</dbReference>
<dbReference type="InterPro" id="IPR029063">
    <property type="entry name" value="SAM-dependent_MTases_sf"/>
</dbReference>
<evidence type="ECO:0000259" key="9">
    <source>
        <dbReference type="Pfam" id="PF17285"/>
    </source>
</evidence>
<feature type="active site" description="Proton donor/acceptor" evidence="5">
    <location>
        <position position="466"/>
    </location>
</feature>
<dbReference type="GO" id="GO:0005634">
    <property type="term" value="C:nucleus"/>
    <property type="evidence" value="ECO:0007669"/>
    <property type="project" value="TreeGrafter"/>
</dbReference>
<dbReference type="STRING" id="318479.A0A158Q5X2"/>
<dbReference type="InterPro" id="IPR035247">
    <property type="entry name" value="PRMT5_TIM"/>
</dbReference>
<protein>
    <recommendedName>
        <fullName evidence="4">Protein arginine N-methyltransferase</fullName>
    </recommendedName>
</protein>
<keyword evidence="2 4" id="KW-0808">Transferase</keyword>
<dbReference type="GO" id="GO:0016274">
    <property type="term" value="F:protein-arginine N-methyltransferase activity"/>
    <property type="evidence" value="ECO:0007669"/>
    <property type="project" value="InterPro"/>
</dbReference>
<evidence type="ECO:0000256" key="3">
    <source>
        <dbReference type="ARBA" id="ARBA00022691"/>
    </source>
</evidence>
<evidence type="ECO:0000259" key="10">
    <source>
        <dbReference type="Pfam" id="PF17286"/>
    </source>
</evidence>
<keyword evidence="13" id="KW-1185">Reference proteome</keyword>
<dbReference type="EMBL" id="UYYG01000063">
    <property type="protein sequence ID" value="VDN52497.1"/>
    <property type="molecule type" value="Genomic_DNA"/>
</dbReference>
<evidence type="ECO:0000313" key="14">
    <source>
        <dbReference type="WBParaSite" id="DME_0000849501-mRNA-1"/>
    </source>
</evidence>
<evidence type="ECO:0000256" key="1">
    <source>
        <dbReference type="ARBA" id="ARBA00022603"/>
    </source>
</evidence>
<dbReference type="InterPro" id="IPR007857">
    <property type="entry name" value="Arg_MeTrfase_PRMT5"/>
</dbReference>
<dbReference type="Gene3D" id="3.40.50.150">
    <property type="entry name" value="Vaccinia Virus protein VP39"/>
    <property type="match status" value="1"/>
</dbReference>
<dbReference type="Gene3D" id="3.20.20.150">
    <property type="entry name" value="Divalent-metal-dependent TIM barrel enzymes"/>
    <property type="match status" value="1"/>
</dbReference>
<dbReference type="PANTHER" id="PTHR10738">
    <property type="entry name" value="PROTEIN ARGININE N-METHYLTRANSFERASE 5"/>
    <property type="match status" value="1"/>
</dbReference>
<evidence type="ECO:0000313" key="13">
    <source>
        <dbReference type="Proteomes" id="UP000274756"/>
    </source>
</evidence>
<reference evidence="14" key="1">
    <citation type="submission" date="2016-04" db="UniProtKB">
        <authorList>
            <consortium name="WormBaseParasite"/>
        </authorList>
    </citation>
    <scope>IDENTIFICATION</scope>
</reference>
<dbReference type="OrthoDB" id="1368803at2759"/>
<evidence type="ECO:0000256" key="7">
    <source>
        <dbReference type="PIRSR" id="PIRSR015894-3"/>
    </source>
</evidence>
<evidence type="ECO:0000256" key="6">
    <source>
        <dbReference type="PIRSR" id="PIRSR015894-2"/>
    </source>
</evidence>
<dbReference type="Pfam" id="PF17286">
    <property type="entry name" value="PRMT5_C"/>
    <property type="match status" value="1"/>
</dbReference>